<evidence type="ECO:0000259" key="4">
    <source>
        <dbReference type="Pfam" id="PF00703"/>
    </source>
</evidence>
<dbReference type="InterPro" id="IPR008979">
    <property type="entry name" value="Galactose-bd-like_sf"/>
</dbReference>
<dbReference type="Gene3D" id="2.60.40.10">
    <property type="entry name" value="Immunoglobulins"/>
    <property type="match status" value="1"/>
</dbReference>
<feature type="domain" description="Glycoside hydrolase family 2 immunoglobulin-like beta-sandwich" evidence="4">
    <location>
        <begin position="183"/>
        <end position="282"/>
    </location>
</feature>
<feature type="domain" description="Glycoside hydrolase family 2 catalytic" evidence="5">
    <location>
        <begin position="319"/>
        <end position="506"/>
    </location>
</feature>
<dbReference type="SUPFAM" id="SSF49303">
    <property type="entry name" value="beta-Galactosidase/glucuronidase domain"/>
    <property type="match status" value="1"/>
</dbReference>
<feature type="domain" description="Glycosyl hydrolases family 2 sugar binding" evidence="6">
    <location>
        <begin position="73"/>
        <end position="139"/>
    </location>
</feature>
<dbReference type="EMBL" id="CP060789">
    <property type="protein sequence ID" value="QNP57662.1"/>
    <property type="molecule type" value="Genomic_DNA"/>
</dbReference>
<evidence type="ECO:0000259" key="5">
    <source>
        <dbReference type="Pfam" id="PF02836"/>
    </source>
</evidence>
<protein>
    <submittedName>
        <fullName evidence="7">Beta-galactosidase</fullName>
    </submittedName>
</protein>
<keyword evidence="2" id="KW-0378">Hydrolase</keyword>
<dbReference type="Gene3D" id="3.20.20.80">
    <property type="entry name" value="Glycosidases"/>
    <property type="match status" value="1"/>
</dbReference>
<evidence type="ECO:0000313" key="8">
    <source>
        <dbReference type="Proteomes" id="UP000516117"/>
    </source>
</evidence>
<reference evidence="7 8" key="1">
    <citation type="submission" date="2020-08" db="EMBL/GenBank/DDBJ databases">
        <title>Genome sequence of Tessaracoccus defluvii JCM 17540T.</title>
        <authorList>
            <person name="Hyun D.-W."/>
            <person name="Bae J.-W."/>
        </authorList>
    </citation>
    <scope>NUCLEOTIDE SEQUENCE [LARGE SCALE GENOMIC DNA]</scope>
    <source>
        <strain evidence="7 8">JCM 17540</strain>
    </source>
</reference>
<evidence type="ECO:0000256" key="2">
    <source>
        <dbReference type="ARBA" id="ARBA00022801"/>
    </source>
</evidence>
<name>A0A7H0HAU6_9ACTN</name>
<dbReference type="Pfam" id="PF02837">
    <property type="entry name" value="Glyco_hydro_2_N"/>
    <property type="match status" value="1"/>
</dbReference>
<keyword evidence="3" id="KW-0326">Glycosidase</keyword>
<dbReference type="InterPro" id="IPR006104">
    <property type="entry name" value="Glyco_hydro_2_N"/>
</dbReference>
<dbReference type="InterPro" id="IPR017853">
    <property type="entry name" value="GH"/>
</dbReference>
<dbReference type="Pfam" id="PF00703">
    <property type="entry name" value="Glyco_hydro_2"/>
    <property type="match status" value="1"/>
</dbReference>
<evidence type="ECO:0000259" key="6">
    <source>
        <dbReference type="Pfam" id="PF02837"/>
    </source>
</evidence>
<dbReference type="Pfam" id="PF02836">
    <property type="entry name" value="Glyco_hydro_2_C"/>
    <property type="match status" value="1"/>
</dbReference>
<dbReference type="PANTHER" id="PTHR42732">
    <property type="entry name" value="BETA-GALACTOSIDASE"/>
    <property type="match status" value="1"/>
</dbReference>
<dbReference type="InterPro" id="IPR006103">
    <property type="entry name" value="Glyco_hydro_2_cat"/>
</dbReference>
<accession>A0A7H0HAU6</accession>
<dbReference type="SUPFAM" id="SSF49785">
    <property type="entry name" value="Galactose-binding domain-like"/>
    <property type="match status" value="1"/>
</dbReference>
<evidence type="ECO:0000313" key="7">
    <source>
        <dbReference type="EMBL" id="QNP57662.1"/>
    </source>
</evidence>
<dbReference type="KEGG" id="tdf:H9L22_16315"/>
<gene>
    <name evidence="7" type="ORF">H9L22_16315</name>
</gene>
<dbReference type="Proteomes" id="UP000516117">
    <property type="component" value="Chromosome"/>
</dbReference>
<organism evidence="7 8">
    <name type="scientific">Tessaracoccus defluvii</name>
    <dbReference type="NCBI Taxonomy" id="1285901"/>
    <lineage>
        <taxon>Bacteria</taxon>
        <taxon>Bacillati</taxon>
        <taxon>Actinomycetota</taxon>
        <taxon>Actinomycetes</taxon>
        <taxon>Propionibacteriales</taxon>
        <taxon>Propionibacteriaceae</taxon>
        <taxon>Tessaracoccus</taxon>
    </lineage>
</organism>
<dbReference type="AlphaFoldDB" id="A0A7H0HAU6"/>
<evidence type="ECO:0000256" key="1">
    <source>
        <dbReference type="ARBA" id="ARBA00007401"/>
    </source>
</evidence>
<dbReference type="InterPro" id="IPR036156">
    <property type="entry name" value="Beta-gal/glucu_dom_sf"/>
</dbReference>
<evidence type="ECO:0000256" key="3">
    <source>
        <dbReference type="ARBA" id="ARBA00023295"/>
    </source>
</evidence>
<proteinExistence type="inferred from homology"/>
<dbReference type="GO" id="GO:0005975">
    <property type="term" value="P:carbohydrate metabolic process"/>
    <property type="evidence" value="ECO:0007669"/>
    <property type="project" value="InterPro"/>
</dbReference>
<dbReference type="InterPro" id="IPR051913">
    <property type="entry name" value="GH2_Domain-Containing"/>
</dbReference>
<dbReference type="GO" id="GO:0004553">
    <property type="term" value="F:hydrolase activity, hydrolyzing O-glycosyl compounds"/>
    <property type="evidence" value="ECO:0007669"/>
    <property type="project" value="InterPro"/>
</dbReference>
<comment type="similarity">
    <text evidence="1">Belongs to the glycosyl hydrolase 2 family.</text>
</comment>
<dbReference type="InterPro" id="IPR006102">
    <property type="entry name" value="Ig-like_GH2"/>
</dbReference>
<sequence length="611" mass="68431">MSVSVIPKPEHPRPQLVRADWLNLNGTWEFEIDAGDSGFERGLVDAPYGREILVPFAPESTASGIGDTDFLNAVWYRRTVRLPESWEGRDVLLHFGAVDHDATVWVDGQEVARHRGGFSSFTANLAGLVTAGEEFTLVVRARDPHGVPQARGKQANWYYNSECFYTRTTGIWQTVWLEAVGRTHLSSVHIVPNLGDTSFTVGAEISGHRPGTTLEAVLRDEAGEVARASVPVVEMGPSLRLPIPADRVRTWSPADPHLYDLTVRVVAGDELLDEVGSYAGLRSVTIDGRRLLLNGEPVFQRLVLDQGYWPDTLMTSPSDEALRADIELAMAAGFNGARLHQKVFEERFYYHADKLGYLVWGEFGDWGAGGHGPAGDHQQPTASFITQWVEVLRRDRNHPSIVGWCPLNETWQPMGDRISQLDDVTHGMYLATKASDPTRPVLDTSGYSHRVRGADVYDSHDYEQNPAKFRENHAGLATDTPYQNEHDGRVISIDYAGQPYFVSEYGGIWWNSELAAVDPDAEQDPNRVDSWGYGSRVRTLEEWYARFEGLTNVLLEDPRMFGYCYTQLTDTFQEQNGIYGFDRSLKFDVDRISAIQKQRAAFEDTTDGDRG</sequence>
<dbReference type="InterPro" id="IPR013783">
    <property type="entry name" value="Ig-like_fold"/>
</dbReference>
<dbReference type="PANTHER" id="PTHR42732:SF3">
    <property type="entry name" value="HYDROLASE"/>
    <property type="match status" value="1"/>
</dbReference>
<keyword evidence="8" id="KW-1185">Reference proteome</keyword>
<dbReference type="SUPFAM" id="SSF51445">
    <property type="entry name" value="(Trans)glycosidases"/>
    <property type="match status" value="1"/>
</dbReference>
<dbReference type="Gene3D" id="2.60.120.260">
    <property type="entry name" value="Galactose-binding domain-like"/>
    <property type="match status" value="1"/>
</dbReference>